<dbReference type="EMBL" id="KE145370">
    <property type="protein sequence ID" value="EPE26784.1"/>
    <property type="molecule type" value="Genomic_DNA"/>
</dbReference>
<dbReference type="GO" id="GO:0006906">
    <property type="term" value="P:vesicle fusion"/>
    <property type="evidence" value="ECO:0007669"/>
    <property type="project" value="TreeGrafter"/>
</dbReference>
<dbReference type="InterPro" id="IPR000727">
    <property type="entry name" value="T_SNARE_dom"/>
</dbReference>
<feature type="coiled-coil region" evidence="2">
    <location>
        <begin position="321"/>
        <end position="348"/>
    </location>
</feature>
<dbReference type="SUPFAM" id="SSF58038">
    <property type="entry name" value="SNARE fusion complex"/>
    <property type="match status" value="2"/>
</dbReference>
<protein>
    <recommendedName>
        <fullName evidence="4">t-SNARE coiled-coil homology domain-containing protein</fullName>
    </recommendedName>
</protein>
<dbReference type="FunFam" id="1.20.5.110:FF:000048">
    <property type="entry name" value="Protein transport protein SEC9"/>
    <property type="match status" value="1"/>
</dbReference>
<dbReference type="RefSeq" id="XP_008085974.1">
    <property type="nucleotide sequence ID" value="XM_008087783.1"/>
</dbReference>
<dbReference type="STRING" id="1116229.S3CNR0"/>
<feature type="compositionally biased region" description="Low complexity" evidence="3">
    <location>
        <begin position="155"/>
        <end position="166"/>
    </location>
</feature>
<keyword evidence="2" id="KW-0175">Coiled coil</keyword>
<dbReference type="KEGG" id="glz:GLAREA_02698"/>
<dbReference type="PROSITE" id="PS50192">
    <property type="entry name" value="T_SNARE"/>
    <property type="match status" value="1"/>
</dbReference>
<evidence type="ECO:0000256" key="2">
    <source>
        <dbReference type="SAM" id="Coils"/>
    </source>
</evidence>
<proteinExistence type="inferred from homology"/>
<evidence type="ECO:0000259" key="4">
    <source>
        <dbReference type="PROSITE" id="PS50192"/>
    </source>
</evidence>
<accession>S3CNR0</accession>
<dbReference type="CDD" id="cd15857">
    <property type="entry name" value="SNARE_SEC9C"/>
    <property type="match status" value="1"/>
</dbReference>
<dbReference type="Gene3D" id="1.20.5.110">
    <property type="match status" value="2"/>
</dbReference>
<dbReference type="PANTHER" id="PTHR19305:SF9">
    <property type="entry name" value="SYNAPTOSOMAL-ASSOCIATED PROTEIN 29"/>
    <property type="match status" value="1"/>
</dbReference>
<dbReference type="CDD" id="cd15886">
    <property type="entry name" value="SNARE_SEC9N"/>
    <property type="match status" value="1"/>
</dbReference>
<dbReference type="AlphaFoldDB" id="S3CNR0"/>
<feature type="compositionally biased region" description="Gly residues" evidence="3">
    <location>
        <begin position="196"/>
        <end position="205"/>
    </location>
</feature>
<feature type="compositionally biased region" description="Basic and acidic residues" evidence="3">
    <location>
        <begin position="376"/>
        <end position="388"/>
    </location>
</feature>
<dbReference type="GO" id="GO:0031201">
    <property type="term" value="C:SNARE complex"/>
    <property type="evidence" value="ECO:0007669"/>
    <property type="project" value="TreeGrafter"/>
</dbReference>
<dbReference type="OrthoDB" id="18679at2759"/>
<dbReference type="GO" id="GO:0005886">
    <property type="term" value="C:plasma membrane"/>
    <property type="evidence" value="ECO:0007669"/>
    <property type="project" value="TreeGrafter"/>
</dbReference>
<dbReference type="OMA" id="TNQRMER"/>
<sequence length="500" mass="54049">MLSRVWDSYAGRLSLPSSIIHKAVTPILSSQRSTANLRIHDTSNLEDTPKHAHIYYKPLLKMKKFGFGKKSGDSSKNAAPAASNPYAQQPPAPDPYAQDTNKYANMPAPSAGSPYQQARSNYGGLPGGPGAGRGGLPGAPAPSRGGAPPPNNRQNSGSSGYGNEKYGSGGGYGSNRYDNAPPSYSSAPPSEAGSKYGPGGYGGMGRSQSSETASFNDKKDDPYGAPKDPYAQRSAMPPSNGQPGRGYGSEAPDAAGGGYGEDRQLTAEEEEEEDVNATKQQIRFMKQEDVSSTRNALRIAAQAEETGRATLARLGAQGERIHNTEKNLDIAANHNRAAEAKAKELKTLNRSMFAVHVNNPFTGKSRREARDREIIEKHQSERDEREATRNAAYGSQQRMERTFKELQPGDAGYRPKNSKASLAERSKYQFEADSEDEEMENEIDSNLDALSGAAGRLNLLARATGEEVEAQNKLLDRVTDKTNSVDDQIMMNRARLDRIK</sequence>
<evidence type="ECO:0000313" key="5">
    <source>
        <dbReference type="EMBL" id="EPE26784.1"/>
    </source>
</evidence>
<feature type="domain" description="T-SNARE coiled-coil homology" evidence="4">
    <location>
        <begin position="437"/>
        <end position="499"/>
    </location>
</feature>
<dbReference type="SMART" id="SM00397">
    <property type="entry name" value="t_SNARE"/>
    <property type="match status" value="2"/>
</dbReference>
<evidence type="ECO:0000256" key="3">
    <source>
        <dbReference type="SAM" id="MobiDB-lite"/>
    </source>
</evidence>
<dbReference type="GO" id="GO:0006887">
    <property type="term" value="P:exocytosis"/>
    <property type="evidence" value="ECO:0007669"/>
    <property type="project" value="TreeGrafter"/>
</dbReference>
<gene>
    <name evidence="5" type="ORF">GLAREA_02698</name>
</gene>
<comment type="similarity">
    <text evidence="1">Belongs to the SNAP-25 family.</text>
</comment>
<dbReference type="eggNOG" id="KOG3065">
    <property type="taxonomic scope" value="Eukaryota"/>
</dbReference>
<reference evidence="5 6" key="1">
    <citation type="journal article" date="2013" name="BMC Genomics">
        <title>Genomics-driven discovery of the pneumocandin biosynthetic gene cluster in the fungus Glarea lozoyensis.</title>
        <authorList>
            <person name="Chen L."/>
            <person name="Yue Q."/>
            <person name="Zhang X."/>
            <person name="Xiang M."/>
            <person name="Wang C."/>
            <person name="Li S."/>
            <person name="Che Y."/>
            <person name="Ortiz-Lopez F.J."/>
            <person name="Bills G.F."/>
            <person name="Liu X."/>
            <person name="An Z."/>
        </authorList>
    </citation>
    <scope>NUCLEOTIDE SEQUENCE [LARGE SCALE GENOMIC DNA]</scope>
    <source>
        <strain evidence="6">ATCC 20868 / MF5171</strain>
    </source>
</reference>
<dbReference type="HOGENOM" id="CLU_020823_2_0_1"/>
<feature type="compositionally biased region" description="Low complexity" evidence="3">
    <location>
        <begin position="74"/>
        <end position="87"/>
    </location>
</feature>
<keyword evidence="6" id="KW-1185">Reference proteome</keyword>
<feature type="region of interest" description="Disordered" evidence="3">
    <location>
        <begin position="69"/>
        <end position="280"/>
    </location>
</feature>
<feature type="compositionally biased region" description="Low complexity" evidence="3">
    <location>
        <begin position="180"/>
        <end position="195"/>
    </location>
</feature>
<feature type="region of interest" description="Disordered" evidence="3">
    <location>
        <begin position="376"/>
        <end position="424"/>
    </location>
</feature>
<dbReference type="GeneID" id="19461754"/>
<evidence type="ECO:0000313" key="6">
    <source>
        <dbReference type="Proteomes" id="UP000016922"/>
    </source>
</evidence>
<dbReference type="GO" id="GO:0005484">
    <property type="term" value="F:SNAP receptor activity"/>
    <property type="evidence" value="ECO:0007669"/>
    <property type="project" value="TreeGrafter"/>
</dbReference>
<dbReference type="PANTHER" id="PTHR19305">
    <property type="entry name" value="SYNAPTOSOMAL ASSOCIATED PROTEIN"/>
    <property type="match status" value="1"/>
</dbReference>
<dbReference type="Proteomes" id="UP000016922">
    <property type="component" value="Unassembled WGS sequence"/>
</dbReference>
<evidence type="ECO:0000256" key="1">
    <source>
        <dbReference type="ARBA" id="ARBA00009480"/>
    </source>
</evidence>
<organism evidence="5 6">
    <name type="scientific">Glarea lozoyensis (strain ATCC 20868 / MF5171)</name>
    <dbReference type="NCBI Taxonomy" id="1116229"/>
    <lineage>
        <taxon>Eukaryota</taxon>
        <taxon>Fungi</taxon>
        <taxon>Dikarya</taxon>
        <taxon>Ascomycota</taxon>
        <taxon>Pezizomycotina</taxon>
        <taxon>Leotiomycetes</taxon>
        <taxon>Helotiales</taxon>
        <taxon>Helotiaceae</taxon>
        <taxon>Glarea</taxon>
    </lineage>
</organism>
<dbReference type="GO" id="GO:0019905">
    <property type="term" value="F:syntaxin binding"/>
    <property type="evidence" value="ECO:0007669"/>
    <property type="project" value="TreeGrafter"/>
</dbReference>
<name>S3CNR0_GLAL2</name>
<feature type="compositionally biased region" description="Gly residues" evidence="3">
    <location>
        <begin position="124"/>
        <end position="137"/>
    </location>
</feature>